<dbReference type="GO" id="GO:0016070">
    <property type="term" value="P:RNA metabolic process"/>
    <property type="evidence" value="ECO:0007669"/>
    <property type="project" value="InterPro"/>
</dbReference>
<dbReference type="AlphaFoldDB" id="A0A4R6EIM9"/>
<dbReference type="EMBL" id="SNVX01000005">
    <property type="protein sequence ID" value="TDN58521.1"/>
    <property type="molecule type" value="Genomic_DNA"/>
</dbReference>
<accession>A0A4R6EIM9</accession>
<evidence type="ECO:0000259" key="1">
    <source>
        <dbReference type="Pfam" id="PF08845"/>
    </source>
</evidence>
<dbReference type="InterPro" id="IPR014944">
    <property type="entry name" value="Toxin_SymE-like"/>
</dbReference>
<dbReference type="RefSeq" id="WP_247904343.1">
    <property type="nucleotide sequence ID" value="NZ_SNVX01000005.1"/>
</dbReference>
<reference evidence="2 3" key="1">
    <citation type="submission" date="2019-03" db="EMBL/GenBank/DDBJ databases">
        <title>Genomic analyses of the natural microbiome of Caenorhabditis elegans.</title>
        <authorList>
            <person name="Samuel B."/>
        </authorList>
    </citation>
    <scope>NUCLEOTIDE SEQUENCE [LARGE SCALE GENOMIC DNA]</scope>
    <source>
        <strain evidence="2 3">BIGb0156</strain>
    </source>
</reference>
<protein>
    <submittedName>
        <fullName evidence="2">Toxic protein SymE</fullName>
    </submittedName>
</protein>
<sequence>MNLPNALVVNAVKTARQIKVSYVRKRHQDPKTGRTRHYSCHPSLVLSGNWLKEAGFPTGVNVSVSVQHGQLILKPESSAITRPIEA</sequence>
<dbReference type="GO" id="GO:0003723">
    <property type="term" value="F:RNA binding"/>
    <property type="evidence" value="ECO:0007669"/>
    <property type="project" value="InterPro"/>
</dbReference>
<dbReference type="Proteomes" id="UP000295530">
    <property type="component" value="Unassembled WGS sequence"/>
</dbReference>
<evidence type="ECO:0000313" key="3">
    <source>
        <dbReference type="Proteomes" id="UP000295530"/>
    </source>
</evidence>
<proteinExistence type="predicted"/>
<name>A0A4R6EIM9_SCAGO</name>
<dbReference type="GO" id="GO:0016788">
    <property type="term" value="F:hydrolase activity, acting on ester bonds"/>
    <property type="evidence" value="ECO:0007669"/>
    <property type="project" value="InterPro"/>
</dbReference>
<feature type="domain" description="Toxin SymE-like" evidence="1">
    <location>
        <begin position="16"/>
        <end position="74"/>
    </location>
</feature>
<dbReference type="GO" id="GO:0005737">
    <property type="term" value="C:cytoplasm"/>
    <property type="evidence" value="ECO:0007669"/>
    <property type="project" value="InterPro"/>
</dbReference>
<dbReference type="Pfam" id="PF08845">
    <property type="entry name" value="SymE_toxin"/>
    <property type="match status" value="1"/>
</dbReference>
<comment type="caution">
    <text evidence="2">The sequence shown here is derived from an EMBL/GenBank/DDBJ whole genome shotgun (WGS) entry which is preliminary data.</text>
</comment>
<gene>
    <name evidence="2" type="ORF">EC847_105151</name>
</gene>
<organism evidence="2 3">
    <name type="scientific">Scandinavium goeteborgense</name>
    <dbReference type="NCBI Taxonomy" id="1851514"/>
    <lineage>
        <taxon>Bacteria</taxon>
        <taxon>Pseudomonadati</taxon>
        <taxon>Pseudomonadota</taxon>
        <taxon>Gammaproteobacteria</taxon>
        <taxon>Enterobacterales</taxon>
        <taxon>Enterobacteriaceae</taxon>
        <taxon>Scandinavium</taxon>
    </lineage>
</organism>
<keyword evidence="3" id="KW-1185">Reference proteome</keyword>
<evidence type="ECO:0000313" key="2">
    <source>
        <dbReference type="EMBL" id="TDN58521.1"/>
    </source>
</evidence>